<dbReference type="EMBL" id="JAGTTL010000002">
    <property type="protein sequence ID" value="KAK6326745.1"/>
    <property type="molecule type" value="Genomic_DNA"/>
</dbReference>
<keyword evidence="3" id="KW-1185">Reference proteome</keyword>
<accession>A0AAN8M842</accession>
<gene>
    <name evidence="2" type="ORF">J4Q44_G00023900</name>
</gene>
<reference evidence="2 3" key="1">
    <citation type="submission" date="2021-04" db="EMBL/GenBank/DDBJ databases">
        <authorList>
            <person name="De Guttry C."/>
            <person name="Zahm M."/>
            <person name="Klopp C."/>
            <person name="Cabau C."/>
            <person name="Louis A."/>
            <person name="Berthelot C."/>
            <person name="Parey E."/>
            <person name="Roest Crollius H."/>
            <person name="Montfort J."/>
            <person name="Robinson-Rechavi M."/>
            <person name="Bucao C."/>
            <person name="Bouchez O."/>
            <person name="Gislard M."/>
            <person name="Lluch J."/>
            <person name="Milhes M."/>
            <person name="Lampietro C."/>
            <person name="Lopez Roques C."/>
            <person name="Donnadieu C."/>
            <person name="Braasch I."/>
            <person name="Desvignes T."/>
            <person name="Postlethwait J."/>
            <person name="Bobe J."/>
            <person name="Wedekind C."/>
            <person name="Guiguen Y."/>
        </authorList>
    </citation>
    <scope>NUCLEOTIDE SEQUENCE [LARGE SCALE GENOMIC DNA]</scope>
    <source>
        <strain evidence="2">Cs_M1</strain>
        <tissue evidence="2">Blood</tissue>
    </source>
</reference>
<organism evidence="2 3">
    <name type="scientific">Coregonus suidteri</name>
    <dbReference type="NCBI Taxonomy" id="861788"/>
    <lineage>
        <taxon>Eukaryota</taxon>
        <taxon>Metazoa</taxon>
        <taxon>Chordata</taxon>
        <taxon>Craniata</taxon>
        <taxon>Vertebrata</taxon>
        <taxon>Euteleostomi</taxon>
        <taxon>Actinopterygii</taxon>
        <taxon>Neopterygii</taxon>
        <taxon>Teleostei</taxon>
        <taxon>Protacanthopterygii</taxon>
        <taxon>Salmoniformes</taxon>
        <taxon>Salmonidae</taxon>
        <taxon>Coregoninae</taxon>
        <taxon>Coregonus</taxon>
    </lineage>
</organism>
<comment type="caution">
    <text evidence="2">The sequence shown here is derived from an EMBL/GenBank/DDBJ whole genome shotgun (WGS) entry which is preliminary data.</text>
</comment>
<proteinExistence type="predicted"/>
<feature type="region of interest" description="Disordered" evidence="1">
    <location>
        <begin position="24"/>
        <end position="71"/>
    </location>
</feature>
<feature type="non-terminal residue" evidence="2">
    <location>
        <position position="71"/>
    </location>
</feature>
<evidence type="ECO:0000256" key="1">
    <source>
        <dbReference type="SAM" id="MobiDB-lite"/>
    </source>
</evidence>
<dbReference type="AlphaFoldDB" id="A0AAN8M842"/>
<evidence type="ECO:0000313" key="2">
    <source>
        <dbReference type="EMBL" id="KAK6326745.1"/>
    </source>
</evidence>
<feature type="compositionally biased region" description="Basic and acidic residues" evidence="1">
    <location>
        <begin position="27"/>
        <end position="62"/>
    </location>
</feature>
<dbReference type="Proteomes" id="UP001356427">
    <property type="component" value="Unassembled WGS sequence"/>
</dbReference>
<sequence length="71" mass="8366">MQLLVTGDPYVRVKNTFSLFSFIKGGDTSERGRDSSETTWEKLEKERRKREVETGKRERECKQQQTSEIKP</sequence>
<protein>
    <submittedName>
        <fullName evidence="2">Uncharacterized protein</fullName>
    </submittedName>
</protein>
<evidence type="ECO:0000313" key="3">
    <source>
        <dbReference type="Proteomes" id="UP001356427"/>
    </source>
</evidence>
<name>A0AAN8M842_9TELE</name>